<evidence type="ECO:0000313" key="1">
    <source>
        <dbReference type="EMBL" id="OTG33159.1"/>
    </source>
</evidence>
<keyword evidence="2" id="KW-1185">Reference proteome</keyword>
<organism evidence="1 2">
    <name type="scientific">Helianthus annuus</name>
    <name type="common">Common sunflower</name>
    <dbReference type="NCBI Taxonomy" id="4232"/>
    <lineage>
        <taxon>Eukaryota</taxon>
        <taxon>Viridiplantae</taxon>
        <taxon>Streptophyta</taxon>
        <taxon>Embryophyta</taxon>
        <taxon>Tracheophyta</taxon>
        <taxon>Spermatophyta</taxon>
        <taxon>Magnoliopsida</taxon>
        <taxon>eudicotyledons</taxon>
        <taxon>Gunneridae</taxon>
        <taxon>Pentapetalae</taxon>
        <taxon>asterids</taxon>
        <taxon>campanulids</taxon>
        <taxon>Asterales</taxon>
        <taxon>Asteraceae</taxon>
        <taxon>Asteroideae</taxon>
        <taxon>Heliantheae alliance</taxon>
        <taxon>Heliantheae</taxon>
        <taxon>Helianthus</taxon>
    </lineage>
</organism>
<name>A0A251VD24_HELAN</name>
<proteinExistence type="predicted"/>
<dbReference type="EMBL" id="CM007891">
    <property type="protein sequence ID" value="OTG33159.1"/>
    <property type="molecule type" value="Genomic_DNA"/>
</dbReference>
<evidence type="ECO:0000313" key="2">
    <source>
        <dbReference type="Proteomes" id="UP000215914"/>
    </source>
</evidence>
<accession>A0A251VD24</accession>
<reference evidence="2" key="1">
    <citation type="journal article" date="2017" name="Nature">
        <title>The sunflower genome provides insights into oil metabolism, flowering and Asterid evolution.</title>
        <authorList>
            <person name="Badouin H."/>
            <person name="Gouzy J."/>
            <person name="Grassa C.J."/>
            <person name="Murat F."/>
            <person name="Staton S.E."/>
            <person name="Cottret L."/>
            <person name="Lelandais-Briere C."/>
            <person name="Owens G.L."/>
            <person name="Carrere S."/>
            <person name="Mayjonade B."/>
            <person name="Legrand L."/>
            <person name="Gill N."/>
            <person name="Kane N.C."/>
            <person name="Bowers J.E."/>
            <person name="Hubner S."/>
            <person name="Bellec A."/>
            <person name="Berard A."/>
            <person name="Berges H."/>
            <person name="Blanchet N."/>
            <person name="Boniface M.C."/>
            <person name="Brunel D."/>
            <person name="Catrice O."/>
            <person name="Chaidir N."/>
            <person name="Claudel C."/>
            <person name="Donnadieu C."/>
            <person name="Faraut T."/>
            <person name="Fievet G."/>
            <person name="Helmstetter N."/>
            <person name="King M."/>
            <person name="Knapp S.J."/>
            <person name="Lai Z."/>
            <person name="Le Paslier M.C."/>
            <person name="Lippi Y."/>
            <person name="Lorenzon L."/>
            <person name="Mandel J.R."/>
            <person name="Marage G."/>
            <person name="Marchand G."/>
            <person name="Marquand E."/>
            <person name="Bret-Mestries E."/>
            <person name="Morien E."/>
            <person name="Nambeesan S."/>
            <person name="Nguyen T."/>
            <person name="Pegot-Espagnet P."/>
            <person name="Pouilly N."/>
            <person name="Raftis F."/>
            <person name="Sallet E."/>
            <person name="Schiex T."/>
            <person name="Thomas J."/>
            <person name="Vandecasteele C."/>
            <person name="Vares D."/>
            <person name="Vear F."/>
            <person name="Vautrin S."/>
            <person name="Crespi M."/>
            <person name="Mangin B."/>
            <person name="Burke J.M."/>
            <person name="Salse J."/>
            <person name="Munos S."/>
            <person name="Vincourt P."/>
            <person name="Rieseberg L.H."/>
            <person name="Langlade N.B."/>
        </authorList>
    </citation>
    <scope>NUCLEOTIDE SEQUENCE [LARGE SCALE GENOMIC DNA]</scope>
    <source>
        <strain evidence="2">cv. SF193</strain>
    </source>
</reference>
<sequence>MLKTLPRAWFNSGQFLLWCISCLPLISTIKTSGPLPVSTIVPSLVVSLVSVHGACLVNTVPISSLISLWAVPITTTGISIPISSLTSPASICPTSLLQVANLSTCFTNFQPTTTGVMFLT</sequence>
<dbReference type="InParanoid" id="A0A251VD24"/>
<dbReference type="Proteomes" id="UP000215914">
    <property type="component" value="Chromosome 2"/>
</dbReference>
<gene>
    <name evidence="1" type="ORF">HannXRQ_Chr02g0031631</name>
</gene>
<dbReference type="AlphaFoldDB" id="A0A251VD24"/>
<protein>
    <submittedName>
        <fullName evidence="1">Uncharacterized protein</fullName>
    </submittedName>
</protein>